<dbReference type="Gene3D" id="3.20.20.80">
    <property type="entry name" value="Glycosidases"/>
    <property type="match status" value="1"/>
</dbReference>
<feature type="signal peptide" evidence="1">
    <location>
        <begin position="1"/>
        <end position="21"/>
    </location>
</feature>
<dbReference type="InterPro" id="IPR017853">
    <property type="entry name" value="GH"/>
</dbReference>
<dbReference type="GO" id="GO:0004553">
    <property type="term" value="F:hydrolase activity, hydrolyzing O-glycosyl compounds"/>
    <property type="evidence" value="ECO:0007669"/>
    <property type="project" value="InterPro"/>
</dbReference>
<dbReference type="PROSITE" id="PS51257">
    <property type="entry name" value="PROKAR_LIPOPROTEIN"/>
    <property type="match status" value="1"/>
</dbReference>
<dbReference type="InterPro" id="IPR032320">
    <property type="entry name" value="GH18_BT1044-like"/>
</dbReference>
<evidence type="ECO:0000313" key="3">
    <source>
        <dbReference type="Proteomes" id="UP000192276"/>
    </source>
</evidence>
<sequence length="357" mass="40085">MNNKTKLIPLFTFCAWLLTLAGCVKEEALELQKPFTYDEQYYENLRAYKRSDHTVCFGWYAAYAPIAGSTGYKDPASWGERIIGLPDSMDIISLWMGIPSNDSTSKSYAPVAYADWKYVREKKGTRFVAPTITRFNTKITLKDGTVFDLTSAANRNDQGIATYGQYLVDQVLDNDLDGLDIDWEPEAGEWLNNPNTNFIKLVQYVGQFFGPKGKYPDKLFIIDFYSVAPPAATGEYANYFIRQAYSQNTGGIQTATNLQNYYNAVQAAVPPGKFIVTENFGDFSENGGTPFTEANGNLNTTDGTRMYSLEGMARWNPTQGKKGGFGAFYFDRDYYSKTGVPYYNVRRCIQIANPAAK</sequence>
<dbReference type="STRING" id="550983.A4R26_04365"/>
<dbReference type="SUPFAM" id="SSF51445">
    <property type="entry name" value="(Trans)glycosidases"/>
    <property type="match status" value="1"/>
</dbReference>
<dbReference type="GO" id="GO:0005975">
    <property type="term" value="P:carbohydrate metabolic process"/>
    <property type="evidence" value="ECO:0007669"/>
    <property type="project" value="InterPro"/>
</dbReference>
<evidence type="ECO:0000313" key="2">
    <source>
        <dbReference type="EMBL" id="OQP56404.1"/>
    </source>
</evidence>
<gene>
    <name evidence="2" type="ORF">A4R26_04365</name>
</gene>
<keyword evidence="1" id="KW-0732">Signal</keyword>
<organism evidence="2 3">
    <name type="scientific">Niastella populi</name>
    <dbReference type="NCBI Taxonomy" id="550983"/>
    <lineage>
        <taxon>Bacteria</taxon>
        <taxon>Pseudomonadati</taxon>
        <taxon>Bacteroidota</taxon>
        <taxon>Chitinophagia</taxon>
        <taxon>Chitinophagales</taxon>
        <taxon>Chitinophagaceae</taxon>
        <taxon>Niastella</taxon>
    </lineage>
</organism>
<comment type="caution">
    <text evidence="2">The sequence shown here is derived from an EMBL/GenBank/DDBJ whole genome shotgun (WGS) entry which is preliminary data.</text>
</comment>
<dbReference type="InterPro" id="IPR001579">
    <property type="entry name" value="Glyco_hydro_18_chit_AS"/>
</dbReference>
<evidence type="ECO:0000256" key="1">
    <source>
        <dbReference type="SAM" id="SignalP"/>
    </source>
</evidence>
<dbReference type="OrthoDB" id="7183084at2"/>
<dbReference type="Proteomes" id="UP000192276">
    <property type="component" value="Unassembled WGS sequence"/>
</dbReference>
<accession>A0A1V9FDG6</accession>
<dbReference type="PROSITE" id="PS01095">
    <property type="entry name" value="GH18_1"/>
    <property type="match status" value="1"/>
</dbReference>
<proteinExistence type="predicted"/>
<protein>
    <recommendedName>
        <fullName evidence="4">Endoglycosidase</fullName>
    </recommendedName>
</protein>
<feature type="chain" id="PRO_5010708660" description="Endoglycosidase" evidence="1">
    <location>
        <begin position="22"/>
        <end position="357"/>
    </location>
</feature>
<keyword evidence="3" id="KW-1185">Reference proteome</keyword>
<dbReference type="AlphaFoldDB" id="A0A1V9FDG6"/>
<dbReference type="Pfam" id="PF16141">
    <property type="entry name" value="GH18_BT1044-like"/>
    <property type="match status" value="1"/>
</dbReference>
<reference evidence="3" key="1">
    <citation type="submission" date="2016-04" db="EMBL/GenBank/DDBJ databases">
        <authorList>
            <person name="Chen L."/>
            <person name="Zhuang W."/>
            <person name="Wang G."/>
        </authorList>
    </citation>
    <scope>NUCLEOTIDE SEQUENCE [LARGE SCALE GENOMIC DNA]</scope>
    <source>
        <strain evidence="3">208</strain>
    </source>
</reference>
<evidence type="ECO:0008006" key="4">
    <source>
        <dbReference type="Google" id="ProtNLM"/>
    </source>
</evidence>
<dbReference type="EMBL" id="LWBP01000199">
    <property type="protein sequence ID" value="OQP56404.1"/>
    <property type="molecule type" value="Genomic_DNA"/>
</dbReference>
<dbReference type="RefSeq" id="WP_081168453.1">
    <property type="nucleotide sequence ID" value="NZ_LWBP01000199.1"/>
</dbReference>
<name>A0A1V9FDG6_9BACT</name>